<dbReference type="EMBL" id="JBHSGL010000002">
    <property type="protein sequence ID" value="MFC4711360.1"/>
    <property type="molecule type" value="Genomic_DNA"/>
</dbReference>
<evidence type="ECO:0000259" key="1">
    <source>
        <dbReference type="PROSITE" id="PS51186"/>
    </source>
</evidence>
<dbReference type="InterPro" id="IPR000182">
    <property type="entry name" value="GNAT_dom"/>
</dbReference>
<protein>
    <submittedName>
        <fullName evidence="2">GNAT family N-acetyltransferase</fullName>
    </submittedName>
</protein>
<evidence type="ECO:0000313" key="3">
    <source>
        <dbReference type="Proteomes" id="UP001595932"/>
    </source>
</evidence>
<name>A0ABV9M8B6_9BACL</name>
<dbReference type="SUPFAM" id="SSF55729">
    <property type="entry name" value="Acyl-CoA N-acyltransferases (Nat)"/>
    <property type="match status" value="1"/>
</dbReference>
<gene>
    <name evidence="2" type="ORF">ACFO5U_00735</name>
</gene>
<comment type="caution">
    <text evidence="2">The sequence shown here is derived from an EMBL/GenBank/DDBJ whole genome shotgun (WGS) entry which is preliminary data.</text>
</comment>
<dbReference type="CDD" id="cd04301">
    <property type="entry name" value="NAT_SF"/>
    <property type="match status" value="1"/>
</dbReference>
<evidence type="ECO:0000313" key="2">
    <source>
        <dbReference type="EMBL" id="MFC4711360.1"/>
    </source>
</evidence>
<dbReference type="Proteomes" id="UP001595932">
    <property type="component" value="Unassembled WGS sequence"/>
</dbReference>
<dbReference type="InterPro" id="IPR016181">
    <property type="entry name" value="Acyl_CoA_acyltransferase"/>
</dbReference>
<dbReference type="Gene3D" id="3.40.630.30">
    <property type="match status" value="1"/>
</dbReference>
<dbReference type="PROSITE" id="PS51186">
    <property type="entry name" value="GNAT"/>
    <property type="match status" value="1"/>
</dbReference>
<dbReference type="RefSeq" id="WP_377275789.1">
    <property type="nucleotide sequence ID" value="NZ_JBHSGL010000002.1"/>
</dbReference>
<feature type="domain" description="N-acetyltransferase" evidence="1">
    <location>
        <begin position="6"/>
        <end position="148"/>
    </location>
</feature>
<reference evidence="3" key="1">
    <citation type="journal article" date="2019" name="Int. J. Syst. Evol. Microbiol.">
        <title>The Global Catalogue of Microorganisms (GCM) 10K type strain sequencing project: providing services to taxonomists for standard genome sequencing and annotation.</title>
        <authorList>
            <consortium name="The Broad Institute Genomics Platform"/>
            <consortium name="The Broad Institute Genome Sequencing Center for Infectious Disease"/>
            <person name="Wu L."/>
            <person name="Ma J."/>
        </authorList>
    </citation>
    <scope>NUCLEOTIDE SEQUENCE [LARGE SCALE GENOMIC DNA]</scope>
    <source>
        <strain evidence="3">CGMCC 1.12151</strain>
    </source>
</reference>
<proteinExistence type="predicted"/>
<keyword evidence="3" id="KW-1185">Reference proteome</keyword>
<sequence>MAWNSYRFDEFTAQELYNILKLRVEVFVVEQNCAYPELDGLDAQSTHIVYQEQGEVLAYARLVPAGEKYELPSIGRVIVRKEARGRGLAKELLERSIRHIHEQWQEPEIQLQGQEYLKGFYASFGFEAISEVYDEDGIPHIDMKRSVKRTADES</sequence>
<accession>A0ABV9M8B6</accession>
<dbReference type="Pfam" id="PF13673">
    <property type="entry name" value="Acetyltransf_10"/>
    <property type="match status" value="1"/>
</dbReference>
<organism evidence="2 3">
    <name type="scientific">Planococcus dechangensis</name>
    <dbReference type="NCBI Taxonomy" id="1176255"/>
    <lineage>
        <taxon>Bacteria</taxon>
        <taxon>Bacillati</taxon>
        <taxon>Bacillota</taxon>
        <taxon>Bacilli</taxon>
        <taxon>Bacillales</taxon>
        <taxon>Caryophanaceae</taxon>
        <taxon>Planococcus</taxon>
    </lineage>
</organism>